<sequence length="33" mass="3638">MAQEKELPIHFVIKIPSPERALSIALKFSASEG</sequence>
<proteinExistence type="predicted"/>
<gene>
    <name evidence="1" type="ORF">SAMN05421643_104196</name>
</gene>
<dbReference type="STRING" id="595670.SAMN05421643_104196"/>
<evidence type="ECO:0000313" key="2">
    <source>
        <dbReference type="Proteomes" id="UP000199035"/>
    </source>
</evidence>
<keyword evidence="2" id="KW-1185">Reference proteome</keyword>
<accession>A0A1H3HN53</accession>
<organism evidence="1 2">
    <name type="scientific">Acinetobacter kyonggiensis</name>
    <dbReference type="NCBI Taxonomy" id="595670"/>
    <lineage>
        <taxon>Bacteria</taxon>
        <taxon>Pseudomonadati</taxon>
        <taxon>Pseudomonadota</taxon>
        <taxon>Gammaproteobacteria</taxon>
        <taxon>Moraxellales</taxon>
        <taxon>Moraxellaceae</taxon>
        <taxon>Acinetobacter</taxon>
    </lineage>
</organism>
<dbReference type="AlphaFoldDB" id="A0A1H3HN53"/>
<dbReference type="EMBL" id="FNPK01000004">
    <property type="protein sequence ID" value="SDY16655.1"/>
    <property type="molecule type" value="Genomic_DNA"/>
</dbReference>
<name>A0A1H3HN53_9GAMM</name>
<protein>
    <submittedName>
        <fullName evidence="1">Uncharacterized protein</fullName>
    </submittedName>
</protein>
<reference evidence="2" key="1">
    <citation type="submission" date="2016-10" db="EMBL/GenBank/DDBJ databases">
        <authorList>
            <person name="Varghese N."/>
            <person name="Submissions S."/>
        </authorList>
    </citation>
    <scope>NUCLEOTIDE SEQUENCE [LARGE SCALE GENOMIC DNA]</scope>
    <source>
        <strain evidence="2">ANC 5109</strain>
    </source>
</reference>
<evidence type="ECO:0000313" key="1">
    <source>
        <dbReference type="EMBL" id="SDY16655.1"/>
    </source>
</evidence>
<dbReference type="Proteomes" id="UP000199035">
    <property type="component" value="Unassembled WGS sequence"/>
</dbReference>